<evidence type="ECO:0000256" key="1">
    <source>
        <dbReference type="SAM" id="MobiDB-lite"/>
    </source>
</evidence>
<evidence type="ECO:0000313" key="3">
    <source>
        <dbReference type="Proteomes" id="UP000232722"/>
    </source>
</evidence>
<dbReference type="Proteomes" id="UP000232722">
    <property type="component" value="Unassembled WGS sequence"/>
</dbReference>
<dbReference type="AlphaFoldDB" id="A0A2N0PQL2"/>
<reference evidence="2 3" key="2">
    <citation type="submission" date="2017-09" db="EMBL/GenBank/DDBJ databases">
        <title>Extensive intraspecific genome diversity in a model arbuscular mycorrhizal fungus.</title>
        <authorList>
            <person name="Chen E.C."/>
            <person name="Morin E."/>
            <person name="Beaudet D."/>
            <person name="Noel J."/>
            <person name="Ndikumana S."/>
            <person name="Charron P."/>
            <person name="St-Onge C."/>
            <person name="Giorgi J."/>
            <person name="Grigoriev I.V."/>
            <person name="Roux C."/>
            <person name="Martin F.M."/>
            <person name="Corradi N."/>
        </authorList>
    </citation>
    <scope>NUCLEOTIDE SEQUENCE [LARGE SCALE GENOMIC DNA]</scope>
    <source>
        <strain evidence="2 3">A5</strain>
    </source>
</reference>
<sequence length="326" mass="37286">MPSEEDDDSNETIAIFQFIAPGIKLPKRKAISGRVLEKSSEALQENIIKVAKDDQDGVTATFDGWTNVKQEHIWGVILITTSGQPLVWGAYDISAERSKTDDVIRHIENLISETNKEHINIKAFISDSAGEYAAAQYVIYMNLIFGEIFKESELYQRTSKEAIRILHPEIPDGTLINARECEREMQRLHIATPICDDENEEQELNEDIIQVSDDEDDEEKEKDDDDDDDDDDIDDNREELIIENETQKWSQLIDEWIEFGNQENRFGDENEESFLSSEWNSDFNFAGRSVHPADDGIAKWSLNTLFESSLESPLFLGSDEIFTNAH</sequence>
<dbReference type="VEuPathDB" id="FungiDB:RhiirFUN_012677"/>
<dbReference type="VEuPathDB" id="FungiDB:RhiirFUN_013650"/>
<accession>A0A2N0PQL2</accession>
<name>A0A2N0PQL2_9GLOM</name>
<dbReference type="EMBL" id="LLXJ01000489">
    <property type="protein sequence ID" value="PKC09079.1"/>
    <property type="molecule type" value="Genomic_DNA"/>
</dbReference>
<organism evidence="2 3">
    <name type="scientific">Rhizophagus irregularis</name>
    <dbReference type="NCBI Taxonomy" id="588596"/>
    <lineage>
        <taxon>Eukaryota</taxon>
        <taxon>Fungi</taxon>
        <taxon>Fungi incertae sedis</taxon>
        <taxon>Mucoromycota</taxon>
        <taxon>Glomeromycotina</taxon>
        <taxon>Glomeromycetes</taxon>
        <taxon>Glomerales</taxon>
        <taxon>Glomeraceae</taxon>
        <taxon>Rhizophagus</taxon>
    </lineage>
</organism>
<reference evidence="2 3" key="1">
    <citation type="submission" date="2016-04" db="EMBL/GenBank/DDBJ databases">
        <title>Genome analyses suggest a sexual origin of heterokaryosis in a supposedly ancient asexual fungus.</title>
        <authorList>
            <person name="Ropars J."/>
            <person name="Sedzielewska K."/>
            <person name="Noel J."/>
            <person name="Charron P."/>
            <person name="Farinelli L."/>
            <person name="Marton T."/>
            <person name="Kruger M."/>
            <person name="Pelin A."/>
            <person name="Brachmann A."/>
            <person name="Corradi N."/>
        </authorList>
    </citation>
    <scope>NUCLEOTIDE SEQUENCE [LARGE SCALE GENOMIC DNA]</scope>
    <source>
        <strain evidence="2 3">A5</strain>
    </source>
</reference>
<dbReference type="VEuPathDB" id="FungiDB:FUN_015650"/>
<feature type="region of interest" description="Disordered" evidence="1">
    <location>
        <begin position="208"/>
        <end position="234"/>
    </location>
</feature>
<evidence type="ECO:0000313" key="2">
    <source>
        <dbReference type="EMBL" id="PKC09079.1"/>
    </source>
</evidence>
<comment type="caution">
    <text evidence="2">The sequence shown here is derived from an EMBL/GenBank/DDBJ whole genome shotgun (WGS) entry which is preliminary data.</text>
</comment>
<dbReference type="VEuPathDB" id="FungiDB:FUN_024055"/>
<protein>
    <submittedName>
        <fullName evidence="2">Uncharacterized protein</fullName>
    </submittedName>
</protein>
<gene>
    <name evidence="2" type="ORF">RhiirA5_416119</name>
</gene>
<proteinExistence type="predicted"/>